<keyword evidence="2" id="KW-0040">ANK repeat</keyword>
<keyword evidence="1" id="KW-0677">Repeat</keyword>
<dbReference type="InterPro" id="IPR002110">
    <property type="entry name" value="Ankyrin_rpt"/>
</dbReference>
<dbReference type="AlphaFoldDB" id="A0A382GM79"/>
<dbReference type="InterPro" id="IPR036770">
    <property type="entry name" value="Ankyrin_rpt-contain_sf"/>
</dbReference>
<evidence type="ECO:0000256" key="1">
    <source>
        <dbReference type="ARBA" id="ARBA00022737"/>
    </source>
</evidence>
<dbReference type="Gene3D" id="1.25.40.20">
    <property type="entry name" value="Ankyrin repeat-containing domain"/>
    <property type="match status" value="1"/>
</dbReference>
<gene>
    <name evidence="4" type="ORF">METZ01_LOCUS229092</name>
</gene>
<feature type="compositionally biased region" description="Pro residues" evidence="3">
    <location>
        <begin position="47"/>
        <end position="77"/>
    </location>
</feature>
<feature type="compositionally biased region" description="Basic and acidic residues" evidence="3">
    <location>
        <begin position="86"/>
        <end position="95"/>
    </location>
</feature>
<evidence type="ECO:0000256" key="3">
    <source>
        <dbReference type="SAM" id="MobiDB-lite"/>
    </source>
</evidence>
<accession>A0A382GM79</accession>
<dbReference type="SMART" id="SM00248">
    <property type="entry name" value="ANK"/>
    <property type="match status" value="2"/>
</dbReference>
<dbReference type="PANTHER" id="PTHR24171">
    <property type="entry name" value="ANKYRIN REPEAT DOMAIN-CONTAINING PROTEIN 39-RELATED"/>
    <property type="match status" value="1"/>
</dbReference>
<name>A0A382GM79_9ZZZZ</name>
<dbReference type="EMBL" id="UINC01056335">
    <property type="protein sequence ID" value="SVB76238.1"/>
    <property type="molecule type" value="Genomic_DNA"/>
</dbReference>
<dbReference type="PROSITE" id="PS50297">
    <property type="entry name" value="ANK_REP_REGION"/>
    <property type="match status" value="1"/>
</dbReference>
<dbReference type="GO" id="GO:0070531">
    <property type="term" value="C:BRCA1-A complex"/>
    <property type="evidence" value="ECO:0007669"/>
    <property type="project" value="TreeGrafter"/>
</dbReference>
<dbReference type="PROSITE" id="PS50088">
    <property type="entry name" value="ANK_REPEAT"/>
    <property type="match status" value="2"/>
</dbReference>
<evidence type="ECO:0000313" key="4">
    <source>
        <dbReference type="EMBL" id="SVB76238.1"/>
    </source>
</evidence>
<organism evidence="4">
    <name type="scientific">marine metagenome</name>
    <dbReference type="NCBI Taxonomy" id="408172"/>
    <lineage>
        <taxon>unclassified sequences</taxon>
        <taxon>metagenomes</taxon>
        <taxon>ecological metagenomes</taxon>
    </lineage>
</organism>
<proteinExistence type="predicted"/>
<dbReference type="GO" id="GO:0031436">
    <property type="term" value="C:BRCA1-BARD1 complex"/>
    <property type="evidence" value="ECO:0007669"/>
    <property type="project" value="TreeGrafter"/>
</dbReference>
<dbReference type="GO" id="GO:0085020">
    <property type="term" value="P:protein K6-linked ubiquitination"/>
    <property type="evidence" value="ECO:0007669"/>
    <property type="project" value="TreeGrafter"/>
</dbReference>
<dbReference type="Pfam" id="PF12796">
    <property type="entry name" value="Ank_2"/>
    <property type="match status" value="1"/>
</dbReference>
<sequence>MKGRFFSLNLLLTLGLAGCGSQAPEQTTTSEPSADNGKSSSVVLAPPAKPAAAPTPTPEPVVKPSPEPEPAVEPAPKPVVAATPKPEPEDTTPKRDIFYSAGSGDIDAVKFHLANGIKVNGQDKTGKTALLWAVRSRKHAVVSHLLARGANPNLADNSQVTPLFWAVRMRRNELVSQLLSKGSDIGHKDKHGKTVFDYAKDETVIAILRRHASEKQ</sequence>
<protein>
    <submittedName>
        <fullName evidence="4">Uncharacterized protein</fullName>
    </submittedName>
</protein>
<evidence type="ECO:0000256" key="2">
    <source>
        <dbReference type="ARBA" id="ARBA00023043"/>
    </source>
</evidence>
<feature type="compositionally biased region" description="Polar residues" evidence="3">
    <location>
        <begin position="23"/>
        <end position="42"/>
    </location>
</feature>
<reference evidence="4" key="1">
    <citation type="submission" date="2018-05" db="EMBL/GenBank/DDBJ databases">
        <authorList>
            <person name="Lanie J.A."/>
            <person name="Ng W.-L."/>
            <person name="Kazmierczak K.M."/>
            <person name="Andrzejewski T.M."/>
            <person name="Davidsen T.M."/>
            <person name="Wayne K.J."/>
            <person name="Tettelin H."/>
            <person name="Glass J.I."/>
            <person name="Rusch D."/>
            <person name="Podicherti R."/>
            <person name="Tsui H.-C.T."/>
            <person name="Winkler M.E."/>
        </authorList>
    </citation>
    <scope>NUCLEOTIDE SEQUENCE</scope>
</reference>
<dbReference type="PANTHER" id="PTHR24171:SF8">
    <property type="entry name" value="BRCA1-ASSOCIATED RING DOMAIN PROTEIN 1"/>
    <property type="match status" value="1"/>
</dbReference>
<feature type="region of interest" description="Disordered" evidence="3">
    <location>
        <begin position="20"/>
        <end position="95"/>
    </location>
</feature>
<dbReference type="PROSITE" id="PS51257">
    <property type="entry name" value="PROKAR_LIPOPROTEIN"/>
    <property type="match status" value="1"/>
</dbReference>
<dbReference type="SUPFAM" id="SSF48403">
    <property type="entry name" value="Ankyrin repeat"/>
    <property type="match status" value="1"/>
</dbReference>
<dbReference type="GO" id="GO:0004842">
    <property type="term" value="F:ubiquitin-protein transferase activity"/>
    <property type="evidence" value="ECO:0007669"/>
    <property type="project" value="TreeGrafter"/>
</dbReference>